<keyword evidence="9" id="KW-1185">Reference proteome</keyword>
<dbReference type="Pfam" id="PF07690">
    <property type="entry name" value="MFS_1"/>
    <property type="match status" value="1"/>
</dbReference>
<dbReference type="Proteomes" id="UP001180737">
    <property type="component" value="Unassembled WGS sequence"/>
</dbReference>
<dbReference type="CDD" id="cd06173">
    <property type="entry name" value="MFS_MefA_like"/>
    <property type="match status" value="1"/>
</dbReference>
<evidence type="ECO:0000256" key="2">
    <source>
        <dbReference type="ARBA" id="ARBA00022475"/>
    </source>
</evidence>
<keyword evidence="4 7" id="KW-1133">Transmembrane helix</keyword>
<comment type="subcellular location">
    <subcellularLocation>
        <location evidence="1">Cell membrane</location>
        <topology evidence="1">Multi-pass membrane protein</topology>
    </subcellularLocation>
</comment>
<evidence type="ECO:0000256" key="3">
    <source>
        <dbReference type="ARBA" id="ARBA00022692"/>
    </source>
</evidence>
<feature type="region of interest" description="Disordered" evidence="6">
    <location>
        <begin position="1"/>
        <end position="41"/>
    </location>
</feature>
<keyword evidence="5 7" id="KW-0472">Membrane</keyword>
<keyword evidence="3 7" id="KW-0812">Transmembrane</keyword>
<evidence type="ECO:0000256" key="7">
    <source>
        <dbReference type="SAM" id="Phobius"/>
    </source>
</evidence>
<feature type="transmembrane region" description="Helical" evidence="7">
    <location>
        <begin position="317"/>
        <end position="334"/>
    </location>
</feature>
<dbReference type="PANTHER" id="PTHR23513:SF6">
    <property type="entry name" value="MAJOR FACILITATOR SUPERFAMILY ASSOCIATED DOMAIN-CONTAINING PROTEIN"/>
    <property type="match status" value="1"/>
</dbReference>
<dbReference type="Gene3D" id="1.20.1250.20">
    <property type="entry name" value="MFS general substrate transporter like domains"/>
    <property type="match status" value="1"/>
</dbReference>
<feature type="transmembrane region" description="Helical" evidence="7">
    <location>
        <begin position="407"/>
        <end position="428"/>
    </location>
</feature>
<sequence length="436" mass="44793">MTDDTTAPGRIDEGEGQPPSPAGKPRDREGEGQLPSSAGNLRDHPQFLRMWAGQASGAVGDQVFPVALSLYVLHEGGGAGQVGLVLAGRAVALVVCLLIGGVIADRLRRTRILIAADAFRAVILLATALLLAWLPLGLLPLVTALVGAGEALSRPASRSLLPNLLPDVLLERGNALVSAAQRGAAVCGALVGVTAVTLIGVRPALLVTSAVFALAALCVWRVSDTRPTTASRTSALGEAAAGLRAIRRRPWVLTVMGTVCLHLFAGSATALTLLPIVARRDFGGDVAYGAVLAAMGIGALPAIALAGRWQPRARGAVSMLGLTGYALLPLSLAAPFPLPVVMLCFALGGFVVELFFVYWVSALQRAFPDELLGKVFALDQLGAYALLPLGFALVGPTVAVLGMTGTLVVGGAVVAVSSLVCLAVPGVLRFEDPVEK</sequence>
<feature type="transmembrane region" description="Helical" evidence="7">
    <location>
        <begin position="381"/>
        <end position="401"/>
    </location>
</feature>
<dbReference type="RefSeq" id="WP_078937420.1">
    <property type="nucleotide sequence ID" value="NZ_JAVRFJ010000029.1"/>
</dbReference>
<keyword evidence="2" id="KW-1003">Cell membrane</keyword>
<name>A0ABU2Z4H7_9ACTN</name>
<feature type="transmembrane region" description="Helical" evidence="7">
    <location>
        <begin position="112"/>
        <end position="134"/>
    </location>
</feature>
<dbReference type="PANTHER" id="PTHR23513">
    <property type="entry name" value="INTEGRAL MEMBRANE EFFLUX PROTEIN-RELATED"/>
    <property type="match status" value="1"/>
</dbReference>
<comment type="caution">
    <text evidence="8">The sequence shown here is derived from an EMBL/GenBank/DDBJ whole genome shotgun (WGS) entry which is preliminary data.</text>
</comment>
<dbReference type="EMBL" id="JAVRFJ010000029">
    <property type="protein sequence ID" value="MDT0571493.1"/>
    <property type="molecule type" value="Genomic_DNA"/>
</dbReference>
<evidence type="ECO:0000313" key="9">
    <source>
        <dbReference type="Proteomes" id="UP001180737"/>
    </source>
</evidence>
<evidence type="ECO:0000256" key="6">
    <source>
        <dbReference type="SAM" id="MobiDB-lite"/>
    </source>
</evidence>
<accession>A0ABU2Z4H7</accession>
<feature type="transmembrane region" description="Helical" evidence="7">
    <location>
        <begin position="78"/>
        <end position="100"/>
    </location>
</feature>
<dbReference type="InterPro" id="IPR011701">
    <property type="entry name" value="MFS"/>
</dbReference>
<evidence type="ECO:0000256" key="4">
    <source>
        <dbReference type="ARBA" id="ARBA00022989"/>
    </source>
</evidence>
<feature type="transmembrane region" description="Helical" evidence="7">
    <location>
        <begin position="204"/>
        <end position="222"/>
    </location>
</feature>
<evidence type="ECO:0000313" key="8">
    <source>
        <dbReference type="EMBL" id="MDT0571493.1"/>
    </source>
</evidence>
<proteinExistence type="predicted"/>
<evidence type="ECO:0000256" key="1">
    <source>
        <dbReference type="ARBA" id="ARBA00004651"/>
    </source>
</evidence>
<dbReference type="SUPFAM" id="SSF103473">
    <property type="entry name" value="MFS general substrate transporter"/>
    <property type="match status" value="1"/>
</dbReference>
<gene>
    <name evidence="8" type="ORF">RM704_29215</name>
</gene>
<feature type="transmembrane region" description="Helical" evidence="7">
    <location>
        <begin position="286"/>
        <end position="305"/>
    </location>
</feature>
<protein>
    <submittedName>
        <fullName evidence="8">MFS transporter</fullName>
    </submittedName>
</protein>
<reference evidence="8" key="1">
    <citation type="submission" date="2024-05" db="EMBL/GenBank/DDBJ databases">
        <title>30 novel species of actinomycetes from the DSMZ collection.</title>
        <authorList>
            <person name="Nouioui I."/>
        </authorList>
    </citation>
    <scope>NUCLEOTIDE SEQUENCE</scope>
    <source>
        <strain evidence="8">DSM 3412</strain>
    </source>
</reference>
<feature type="transmembrane region" description="Helical" evidence="7">
    <location>
        <begin position="251"/>
        <end position="274"/>
    </location>
</feature>
<dbReference type="InterPro" id="IPR036259">
    <property type="entry name" value="MFS_trans_sf"/>
</dbReference>
<organism evidence="8 9">
    <name type="scientific">Streptomyces gottesmaniae</name>
    <dbReference type="NCBI Taxonomy" id="3075518"/>
    <lineage>
        <taxon>Bacteria</taxon>
        <taxon>Bacillati</taxon>
        <taxon>Actinomycetota</taxon>
        <taxon>Actinomycetes</taxon>
        <taxon>Kitasatosporales</taxon>
        <taxon>Streptomycetaceae</taxon>
        <taxon>Streptomyces</taxon>
    </lineage>
</organism>
<feature type="transmembrane region" description="Helical" evidence="7">
    <location>
        <begin position="340"/>
        <end position="360"/>
    </location>
</feature>
<evidence type="ECO:0000256" key="5">
    <source>
        <dbReference type="ARBA" id="ARBA00023136"/>
    </source>
</evidence>